<proteinExistence type="predicted"/>
<gene>
    <name evidence="2" type="ORF">CTEN210_15855</name>
</gene>
<name>A0AAD3D7R0_9STRA</name>
<feature type="region of interest" description="Disordered" evidence="1">
    <location>
        <begin position="188"/>
        <end position="217"/>
    </location>
</feature>
<reference evidence="2 3" key="1">
    <citation type="journal article" date="2021" name="Sci. Rep.">
        <title>The genome of the diatom Chaetoceros tenuissimus carries an ancient integrated fragment of an extant virus.</title>
        <authorList>
            <person name="Hongo Y."/>
            <person name="Kimura K."/>
            <person name="Takaki Y."/>
            <person name="Yoshida Y."/>
            <person name="Baba S."/>
            <person name="Kobayashi G."/>
            <person name="Nagasaki K."/>
            <person name="Hano T."/>
            <person name="Tomaru Y."/>
        </authorList>
    </citation>
    <scope>NUCLEOTIDE SEQUENCE [LARGE SCALE GENOMIC DNA]</scope>
    <source>
        <strain evidence="2 3">NIES-3715</strain>
    </source>
</reference>
<organism evidence="2 3">
    <name type="scientific">Chaetoceros tenuissimus</name>
    <dbReference type="NCBI Taxonomy" id="426638"/>
    <lineage>
        <taxon>Eukaryota</taxon>
        <taxon>Sar</taxon>
        <taxon>Stramenopiles</taxon>
        <taxon>Ochrophyta</taxon>
        <taxon>Bacillariophyta</taxon>
        <taxon>Coscinodiscophyceae</taxon>
        <taxon>Chaetocerotophycidae</taxon>
        <taxon>Chaetocerotales</taxon>
        <taxon>Chaetocerotaceae</taxon>
        <taxon>Chaetoceros</taxon>
    </lineage>
</organism>
<evidence type="ECO:0000313" key="3">
    <source>
        <dbReference type="Proteomes" id="UP001054902"/>
    </source>
</evidence>
<dbReference type="EMBL" id="BLLK01000062">
    <property type="protein sequence ID" value="GFH59379.1"/>
    <property type="molecule type" value="Genomic_DNA"/>
</dbReference>
<sequence length="217" mass="25390">MAPSVSIQLGAKYLSTEAALAKVDESQKSMTVKHERNEITDDGDDLERQRIVHSYSELFQRAWEEYKLTWEGFRGKSENEEEQEQQIDVEDKVNEAFEFVEDQQKEIKSNVKKNMKMIKEEGGDIVDMLKDTTGIRTKTDAKKWAMKQLRLANECVAEFMKGYREGRDEEIDKMMNEYFKDIQFEEDELEENDPTVLDSKPGRKRRGKIAQSKINDD</sequence>
<keyword evidence="3" id="KW-1185">Reference proteome</keyword>
<dbReference type="AlphaFoldDB" id="A0AAD3D7R0"/>
<evidence type="ECO:0000256" key="1">
    <source>
        <dbReference type="SAM" id="MobiDB-lite"/>
    </source>
</evidence>
<comment type="caution">
    <text evidence="2">The sequence shown here is derived from an EMBL/GenBank/DDBJ whole genome shotgun (WGS) entry which is preliminary data.</text>
</comment>
<dbReference type="Proteomes" id="UP001054902">
    <property type="component" value="Unassembled WGS sequence"/>
</dbReference>
<evidence type="ECO:0000313" key="2">
    <source>
        <dbReference type="EMBL" id="GFH59379.1"/>
    </source>
</evidence>
<accession>A0AAD3D7R0</accession>
<protein>
    <submittedName>
        <fullName evidence="2">Uncharacterized protein</fullName>
    </submittedName>
</protein>